<comment type="pathway">
    <text evidence="4">Protein modification; protein glycosylation.</text>
</comment>
<comment type="cofactor">
    <cofactor evidence="1">
        <name>Mn(2+)</name>
        <dbReference type="ChEBI" id="CHEBI:29035"/>
    </cofactor>
</comment>
<evidence type="ECO:0000256" key="9">
    <source>
        <dbReference type="ARBA" id="ARBA00022692"/>
    </source>
</evidence>
<dbReference type="OMA" id="NCTFWDC"/>
<dbReference type="GO" id="GO:0015012">
    <property type="term" value="P:heparan sulfate proteoglycan biosynthetic process"/>
    <property type="evidence" value="ECO:0007669"/>
    <property type="project" value="UniProtKB-ARBA"/>
</dbReference>
<dbReference type="GO" id="GO:0005789">
    <property type="term" value="C:endoplasmic reticulum membrane"/>
    <property type="evidence" value="ECO:0007669"/>
    <property type="project" value="UniProtKB-SubCell"/>
</dbReference>
<keyword evidence="16" id="KW-1015">Disulfide bond</keyword>
<dbReference type="InterPro" id="IPR029044">
    <property type="entry name" value="Nucleotide-diphossugar_trans"/>
</dbReference>
<evidence type="ECO:0000256" key="16">
    <source>
        <dbReference type="ARBA" id="ARBA00023157"/>
    </source>
</evidence>
<feature type="domain" description="Glycosyl transferase 64" evidence="22">
    <location>
        <begin position="436"/>
        <end position="681"/>
    </location>
</feature>
<evidence type="ECO:0000256" key="19">
    <source>
        <dbReference type="ARBA" id="ARBA00069568"/>
    </source>
</evidence>
<dbReference type="EnsemblMetazoa" id="G18113.1">
    <property type="protein sequence ID" value="G18113.1:cds"/>
    <property type="gene ID" value="G18113"/>
</dbReference>
<proteinExistence type="inferred from homology"/>
<accession>A0A8W8JAK5</accession>
<dbReference type="InterPro" id="IPR040911">
    <property type="entry name" value="Exostosin_GT47"/>
</dbReference>
<name>A0A8W8JAK5_MAGGI</name>
<keyword evidence="11" id="KW-0256">Endoplasmic reticulum</keyword>
<keyword evidence="8" id="KW-0808">Transferase</keyword>
<dbReference type="GO" id="GO:0015020">
    <property type="term" value="F:glucuronosyltransferase activity"/>
    <property type="evidence" value="ECO:0007669"/>
    <property type="project" value="UniProtKB-ARBA"/>
</dbReference>
<dbReference type="EC" id="2.4.1.224" evidence="6"/>
<keyword evidence="13 20" id="KW-1133">Transmembrane helix</keyword>
<keyword evidence="14" id="KW-0333">Golgi apparatus</keyword>
<evidence type="ECO:0000256" key="18">
    <source>
        <dbReference type="ARBA" id="ARBA00023211"/>
    </source>
</evidence>
<evidence type="ECO:0000256" key="10">
    <source>
        <dbReference type="ARBA" id="ARBA00022723"/>
    </source>
</evidence>
<evidence type="ECO:0000259" key="21">
    <source>
        <dbReference type="Pfam" id="PF03016"/>
    </source>
</evidence>
<keyword evidence="18" id="KW-0464">Manganese</keyword>
<dbReference type="InterPro" id="IPR004263">
    <property type="entry name" value="Exostosin"/>
</dbReference>
<keyword evidence="9 20" id="KW-0812">Transmembrane</keyword>
<sequence length="698" mass="80484">MAVRLRVSLMLLFGLAGGIVTFYFIYHVNSAKSQEEDGRVRHSFKRSPGRETVNLQNLDSKPTPQNSKCTYHSCVDVFHCGYNDRTRISVYVYPVVEYIDENGSQASPVLSREFNEVLEAISDSPYYTNNPETACLFAPSFDVLNQNNVRTKALGKLYSLLQWWNDGANHLIFNMLPGELPNYKTTLEVDTGKAMIAGGGFSTWTYRRGFDVSIPVYNPFLENAYLQPKSNLESRKWLLVSAQVGLHSEYKEVMFEVAASEKRFLIMDKCTEGKNWDFKKRCQGTVEYTYPDILQDSKFCMVLRSAHLGHTALSDALRTGCIPVIVADGYVLPFSEVLDWKRAAVVIREENLKDVVEVLKSYSMERIYQMRRQARFFWENYFHSIKAITETTLQIINDRVFPYVAKKYEEWNEIPNPKAVWNPMFLPLIPPSSQGFTAVVLTFNRPESLFQVISKLSLVQSLSKIVVIWNNQAKPPPPMTAWPLIPKPLKIIQTQKNKLSNRFFPYHEIQTECILAIDDDITMLTSDELEFGYQVWREFPDRLVGFPSRVHLYGNESNKFKYESEWKNNISMVLTGAAFHHKYYSYLYTYNMPGHIRQWVDDNMNCEDIAMNFLISNVTGKGPIKVTPRKKFKCPECTNSEMLSSDTLHMVERSECVNNFVRAYRSMPLKGVEFRADPVLYKDDVPNVVKMYTEVGSL</sequence>
<evidence type="ECO:0000256" key="13">
    <source>
        <dbReference type="ARBA" id="ARBA00022989"/>
    </source>
</evidence>
<dbReference type="GO" id="GO:0000139">
    <property type="term" value="C:Golgi membrane"/>
    <property type="evidence" value="ECO:0007669"/>
    <property type="project" value="UniProtKB-SubCell"/>
</dbReference>
<dbReference type="Proteomes" id="UP000005408">
    <property type="component" value="Unassembled WGS sequence"/>
</dbReference>
<dbReference type="SUPFAM" id="SSF53448">
    <property type="entry name" value="Nucleotide-diphospho-sugar transferases"/>
    <property type="match status" value="1"/>
</dbReference>
<reference evidence="23" key="1">
    <citation type="submission" date="2022-08" db="UniProtKB">
        <authorList>
            <consortium name="EnsemblMetazoa"/>
        </authorList>
    </citation>
    <scope>IDENTIFICATION</scope>
    <source>
        <strain evidence="23">05x7-T-G4-1.051#20</strain>
    </source>
</reference>
<protein>
    <recommendedName>
        <fullName evidence="19">Exostosin-2</fullName>
        <ecNumber evidence="6">2.4.1.224</ecNumber>
    </recommendedName>
</protein>
<dbReference type="InterPro" id="IPR015338">
    <property type="entry name" value="GT64_dom"/>
</dbReference>
<feature type="domain" description="Exostosin GT47" evidence="21">
    <location>
        <begin position="86"/>
        <end position="361"/>
    </location>
</feature>
<evidence type="ECO:0000256" key="3">
    <source>
        <dbReference type="ARBA" id="ARBA00004648"/>
    </source>
</evidence>
<dbReference type="EnsemblMetazoa" id="G18113.5">
    <property type="protein sequence ID" value="G18113.5:cds"/>
    <property type="gene ID" value="G18113"/>
</dbReference>
<evidence type="ECO:0000256" key="2">
    <source>
        <dbReference type="ARBA" id="ARBA00004323"/>
    </source>
</evidence>
<feature type="transmembrane region" description="Helical" evidence="20">
    <location>
        <begin position="7"/>
        <end position="26"/>
    </location>
</feature>
<dbReference type="FunFam" id="3.90.550.10:FF:000035">
    <property type="entry name" value="Putative Exostosin-2"/>
    <property type="match status" value="1"/>
</dbReference>
<evidence type="ECO:0000256" key="14">
    <source>
        <dbReference type="ARBA" id="ARBA00023034"/>
    </source>
</evidence>
<dbReference type="AlphaFoldDB" id="A0A8W8JAK5"/>
<dbReference type="EnsemblMetazoa" id="G18113.2">
    <property type="protein sequence ID" value="G18113.2:cds"/>
    <property type="gene ID" value="G18113"/>
</dbReference>
<evidence type="ECO:0000256" key="15">
    <source>
        <dbReference type="ARBA" id="ARBA00023136"/>
    </source>
</evidence>
<evidence type="ECO:0000259" key="22">
    <source>
        <dbReference type="Pfam" id="PF09258"/>
    </source>
</evidence>
<dbReference type="Gene3D" id="3.90.550.10">
    <property type="entry name" value="Spore Coat Polysaccharide Biosynthesis Protein SpsA, Chain A"/>
    <property type="match status" value="1"/>
</dbReference>
<organism evidence="23 24">
    <name type="scientific">Magallana gigas</name>
    <name type="common">Pacific oyster</name>
    <name type="synonym">Crassostrea gigas</name>
    <dbReference type="NCBI Taxonomy" id="29159"/>
    <lineage>
        <taxon>Eukaryota</taxon>
        <taxon>Metazoa</taxon>
        <taxon>Spiralia</taxon>
        <taxon>Lophotrochozoa</taxon>
        <taxon>Mollusca</taxon>
        <taxon>Bivalvia</taxon>
        <taxon>Autobranchia</taxon>
        <taxon>Pteriomorphia</taxon>
        <taxon>Ostreida</taxon>
        <taxon>Ostreoidea</taxon>
        <taxon>Ostreidae</taxon>
        <taxon>Magallana</taxon>
    </lineage>
</organism>
<dbReference type="PANTHER" id="PTHR48261:SF5">
    <property type="entry name" value="EXOSTOSIN GLYCOSYLTRANSFERASE 2"/>
    <property type="match status" value="1"/>
</dbReference>
<dbReference type="Pfam" id="PF09258">
    <property type="entry name" value="Glyco_transf_64"/>
    <property type="match status" value="1"/>
</dbReference>
<evidence type="ECO:0000256" key="1">
    <source>
        <dbReference type="ARBA" id="ARBA00001936"/>
    </source>
</evidence>
<evidence type="ECO:0000256" key="12">
    <source>
        <dbReference type="ARBA" id="ARBA00022968"/>
    </source>
</evidence>
<dbReference type="EnsemblMetazoa" id="G18113.3">
    <property type="protein sequence ID" value="G18113.3:cds"/>
    <property type="gene ID" value="G18113"/>
</dbReference>
<dbReference type="OrthoDB" id="5954868at2759"/>
<keyword evidence="24" id="KW-1185">Reference proteome</keyword>
<comment type="subcellular location">
    <subcellularLocation>
        <location evidence="3">Endoplasmic reticulum membrane</location>
        <topology evidence="3">Single-pass type II membrane protein</topology>
    </subcellularLocation>
    <subcellularLocation>
        <location evidence="2">Golgi apparatus membrane</location>
        <topology evidence="2">Single-pass type II membrane protein</topology>
    </subcellularLocation>
</comment>
<keyword evidence="12" id="KW-0735">Signal-anchor</keyword>
<evidence type="ECO:0000256" key="6">
    <source>
        <dbReference type="ARBA" id="ARBA00012194"/>
    </source>
</evidence>
<dbReference type="Pfam" id="PF03016">
    <property type="entry name" value="Exostosin_GT47"/>
    <property type="match status" value="1"/>
</dbReference>
<evidence type="ECO:0000256" key="8">
    <source>
        <dbReference type="ARBA" id="ARBA00022679"/>
    </source>
</evidence>
<dbReference type="PANTHER" id="PTHR48261">
    <property type="entry name" value="ACETYLGLUCOSAMINYLTRANSFERASE"/>
    <property type="match status" value="1"/>
</dbReference>
<evidence type="ECO:0000256" key="17">
    <source>
        <dbReference type="ARBA" id="ARBA00023180"/>
    </source>
</evidence>
<keyword evidence="15 20" id="KW-0472">Membrane</keyword>
<evidence type="ECO:0000256" key="4">
    <source>
        <dbReference type="ARBA" id="ARBA00004922"/>
    </source>
</evidence>
<evidence type="ECO:0000313" key="24">
    <source>
        <dbReference type="Proteomes" id="UP000005408"/>
    </source>
</evidence>
<evidence type="ECO:0000256" key="7">
    <source>
        <dbReference type="ARBA" id="ARBA00022676"/>
    </source>
</evidence>
<evidence type="ECO:0000256" key="5">
    <source>
        <dbReference type="ARBA" id="ARBA00010271"/>
    </source>
</evidence>
<evidence type="ECO:0000256" key="20">
    <source>
        <dbReference type="SAM" id="Phobius"/>
    </source>
</evidence>
<keyword evidence="7" id="KW-0328">Glycosyltransferase</keyword>
<evidence type="ECO:0000256" key="11">
    <source>
        <dbReference type="ARBA" id="ARBA00022824"/>
    </source>
</evidence>
<comment type="similarity">
    <text evidence="5">Belongs to the glycosyltransferase 47 family.</text>
</comment>
<evidence type="ECO:0000313" key="23">
    <source>
        <dbReference type="EnsemblMetazoa" id="G18113.5:cds"/>
    </source>
</evidence>
<dbReference type="EnsemblMetazoa" id="G18113.4">
    <property type="protein sequence ID" value="G18113.4:cds"/>
    <property type="gene ID" value="G18113"/>
</dbReference>
<dbReference type="GO" id="GO:0050508">
    <property type="term" value="F:glucuronosyl-N-acetylglucosaminyl-proteoglycan 4-alpha-N-acetylglucosaminyltransferase activity"/>
    <property type="evidence" value="ECO:0007669"/>
    <property type="project" value="UniProtKB-EC"/>
</dbReference>
<keyword evidence="17" id="KW-0325">Glycoprotein</keyword>
<dbReference type="GO" id="GO:0046872">
    <property type="term" value="F:metal ion binding"/>
    <property type="evidence" value="ECO:0007669"/>
    <property type="project" value="UniProtKB-KW"/>
</dbReference>
<keyword evidence="10" id="KW-0479">Metal-binding</keyword>